<dbReference type="Gene3D" id="1.10.150.130">
    <property type="match status" value="1"/>
</dbReference>
<dbReference type="PANTHER" id="PTHR30349:SF81">
    <property type="entry name" value="TYROSINE RECOMBINASE XERC"/>
    <property type="match status" value="1"/>
</dbReference>
<dbReference type="InterPro" id="IPR010998">
    <property type="entry name" value="Integrase_recombinase_N"/>
</dbReference>
<dbReference type="RefSeq" id="WP_195900990.1">
    <property type="nucleotide sequence ID" value="NZ_JADOGI010000192.1"/>
</dbReference>
<evidence type="ECO:0000256" key="4">
    <source>
        <dbReference type="PROSITE-ProRule" id="PRU01248"/>
    </source>
</evidence>
<dbReference type="EMBL" id="JADOGI010000192">
    <property type="protein sequence ID" value="MBF8192087.1"/>
    <property type="molecule type" value="Genomic_DNA"/>
</dbReference>
<keyword evidence="3" id="KW-0233">DNA recombination</keyword>
<evidence type="ECO:0000256" key="2">
    <source>
        <dbReference type="ARBA" id="ARBA00023125"/>
    </source>
</evidence>
<feature type="domain" description="Tyr recombinase" evidence="5">
    <location>
        <begin position="129"/>
        <end position="297"/>
    </location>
</feature>
<evidence type="ECO:0000313" key="7">
    <source>
        <dbReference type="EMBL" id="MBF8192087.1"/>
    </source>
</evidence>
<dbReference type="Proteomes" id="UP000605361">
    <property type="component" value="Unassembled WGS sequence"/>
</dbReference>
<dbReference type="Pfam" id="PF02899">
    <property type="entry name" value="Phage_int_SAM_1"/>
    <property type="match status" value="1"/>
</dbReference>
<sequence length="297" mass="33217">MTAELVREPSGGGGLAFPPTLLGYTQDTTMAWLLSYDSPNTRDAYRREIERWFTFCSETGLDPLQARKRHGDVYKRWLELQAGKPIPAKTMARRISAVSSWYDYLAYEDVIEVNHLKGTRRPKVPRNHSETTALTRDDAHHLVAAADKDHGPARLRTAAFIRVLVHTGIRVEEAVAAELDALGHARGVRTLRIVGKGDKPKIRRLPVETGYALDRYLEDRARRAGVEVADLQRRVFVTDTGGRFYRSSASELVERIGLQAGIEAKVTPHVLRHTWASIAKDLGASPTASRKRSATRT</sequence>
<dbReference type="InterPro" id="IPR004107">
    <property type="entry name" value="Integrase_SAM-like_N"/>
</dbReference>
<name>A0A931AFQ0_9ACTN</name>
<dbReference type="PROSITE" id="PS51900">
    <property type="entry name" value="CB"/>
    <property type="match status" value="1"/>
</dbReference>
<dbReference type="Gene3D" id="1.10.443.10">
    <property type="entry name" value="Intergrase catalytic core"/>
    <property type="match status" value="1"/>
</dbReference>
<dbReference type="InterPro" id="IPR002104">
    <property type="entry name" value="Integrase_catalytic"/>
</dbReference>
<dbReference type="InterPro" id="IPR044068">
    <property type="entry name" value="CB"/>
</dbReference>
<evidence type="ECO:0000256" key="1">
    <source>
        <dbReference type="ARBA" id="ARBA00022908"/>
    </source>
</evidence>
<dbReference type="GO" id="GO:0015074">
    <property type="term" value="P:DNA integration"/>
    <property type="evidence" value="ECO:0007669"/>
    <property type="project" value="UniProtKB-KW"/>
</dbReference>
<feature type="domain" description="Core-binding (CB)" evidence="6">
    <location>
        <begin position="27"/>
        <end position="106"/>
    </location>
</feature>
<evidence type="ECO:0000313" key="8">
    <source>
        <dbReference type="Proteomes" id="UP000605361"/>
    </source>
</evidence>
<organism evidence="7 8">
    <name type="scientific">Nonomuraea cypriaca</name>
    <dbReference type="NCBI Taxonomy" id="1187855"/>
    <lineage>
        <taxon>Bacteria</taxon>
        <taxon>Bacillati</taxon>
        <taxon>Actinomycetota</taxon>
        <taxon>Actinomycetes</taxon>
        <taxon>Streptosporangiales</taxon>
        <taxon>Streptosporangiaceae</taxon>
        <taxon>Nonomuraea</taxon>
    </lineage>
</organism>
<dbReference type="GO" id="GO:0006310">
    <property type="term" value="P:DNA recombination"/>
    <property type="evidence" value="ECO:0007669"/>
    <property type="project" value="UniProtKB-KW"/>
</dbReference>
<reference evidence="7" key="1">
    <citation type="submission" date="2020-11" db="EMBL/GenBank/DDBJ databases">
        <title>Whole-genome analyses of Nonomuraea sp. K274.</title>
        <authorList>
            <person name="Veyisoglu A."/>
        </authorList>
    </citation>
    <scope>NUCLEOTIDE SEQUENCE</scope>
    <source>
        <strain evidence="7">K274</strain>
    </source>
</reference>
<evidence type="ECO:0000259" key="6">
    <source>
        <dbReference type="PROSITE" id="PS51900"/>
    </source>
</evidence>
<proteinExistence type="predicted"/>
<evidence type="ECO:0000259" key="5">
    <source>
        <dbReference type="PROSITE" id="PS51898"/>
    </source>
</evidence>
<dbReference type="AlphaFoldDB" id="A0A931AFQ0"/>
<dbReference type="GO" id="GO:0003677">
    <property type="term" value="F:DNA binding"/>
    <property type="evidence" value="ECO:0007669"/>
    <property type="project" value="UniProtKB-UniRule"/>
</dbReference>
<keyword evidence="2 4" id="KW-0238">DNA-binding</keyword>
<dbReference type="SUPFAM" id="SSF56349">
    <property type="entry name" value="DNA breaking-rejoining enzymes"/>
    <property type="match status" value="1"/>
</dbReference>
<keyword evidence="1" id="KW-0229">DNA integration</keyword>
<dbReference type="InterPro" id="IPR011010">
    <property type="entry name" value="DNA_brk_join_enz"/>
</dbReference>
<dbReference type="Pfam" id="PF00589">
    <property type="entry name" value="Phage_integrase"/>
    <property type="match status" value="1"/>
</dbReference>
<accession>A0A931AFQ0</accession>
<comment type="caution">
    <text evidence="7">The sequence shown here is derived from an EMBL/GenBank/DDBJ whole genome shotgun (WGS) entry which is preliminary data.</text>
</comment>
<dbReference type="InterPro" id="IPR013762">
    <property type="entry name" value="Integrase-like_cat_sf"/>
</dbReference>
<evidence type="ECO:0000256" key="3">
    <source>
        <dbReference type="ARBA" id="ARBA00023172"/>
    </source>
</evidence>
<gene>
    <name evidence="7" type="ORF">ITP53_41695</name>
</gene>
<protein>
    <submittedName>
        <fullName evidence="7">Tyrosine-type recombinase/integrase</fullName>
    </submittedName>
</protein>
<keyword evidence="8" id="KW-1185">Reference proteome</keyword>
<dbReference type="PROSITE" id="PS51898">
    <property type="entry name" value="TYR_RECOMBINASE"/>
    <property type="match status" value="1"/>
</dbReference>
<dbReference type="PANTHER" id="PTHR30349">
    <property type="entry name" value="PHAGE INTEGRASE-RELATED"/>
    <property type="match status" value="1"/>
</dbReference>
<dbReference type="InterPro" id="IPR050090">
    <property type="entry name" value="Tyrosine_recombinase_XerCD"/>
</dbReference>